<evidence type="ECO:0000313" key="2">
    <source>
        <dbReference type="Proteomes" id="UP000053424"/>
    </source>
</evidence>
<accession>A0A0C3BSK9</accession>
<evidence type="ECO:0000313" key="1">
    <source>
        <dbReference type="EMBL" id="KIM35054.1"/>
    </source>
</evidence>
<dbReference type="HOGENOM" id="CLU_2606314_0_0_1"/>
<name>A0A0C3BSK9_HEBCY</name>
<dbReference type="AlphaFoldDB" id="A0A0C3BSK9"/>
<reference evidence="2" key="2">
    <citation type="submission" date="2015-01" db="EMBL/GenBank/DDBJ databases">
        <title>Evolutionary Origins and Diversification of the Mycorrhizal Mutualists.</title>
        <authorList>
            <consortium name="DOE Joint Genome Institute"/>
            <consortium name="Mycorrhizal Genomics Consortium"/>
            <person name="Kohler A."/>
            <person name="Kuo A."/>
            <person name="Nagy L.G."/>
            <person name="Floudas D."/>
            <person name="Copeland A."/>
            <person name="Barry K.W."/>
            <person name="Cichocki N."/>
            <person name="Veneault-Fourrey C."/>
            <person name="LaButti K."/>
            <person name="Lindquist E.A."/>
            <person name="Lipzen A."/>
            <person name="Lundell T."/>
            <person name="Morin E."/>
            <person name="Murat C."/>
            <person name="Riley R."/>
            <person name="Ohm R."/>
            <person name="Sun H."/>
            <person name="Tunlid A."/>
            <person name="Henrissat B."/>
            <person name="Grigoriev I.V."/>
            <person name="Hibbett D.S."/>
            <person name="Martin F."/>
        </authorList>
    </citation>
    <scope>NUCLEOTIDE SEQUENCE [LARGE SCALE GENOMIC DNA]</scope>
    <source>
        <strain evidence="2">h7</strain>
    </source>
</reference>
<protein>
    <submittedName>
        <fullName evidence="1">Uncharacterized protein</fullName>
    </submittedName>
</protein>
<dbReference type="Proteomes" id="UP000053424">
    <property type="component" value="Unassembled WGS sequence"/>
</dbReference>
<gene>
    <name evidence="1" type="ORF">M413DRAFT_369676</name>
</gene>
<sequence>MQWATAMLMHCLRPLSMYPFRPTSTAEAPSFADSVSRSCLSIRVVVWSSPFINLLVSFCTIVCHPIGGPPSISDLFPSR</sequence>
<organism evidence="1 2">
    <name type="scientific">Hebeloma cylindrosporum</name>
    <dbReference type="NCBI Taxonomy" id="76867"/>
    <lineage>
        <taxon>Eukaryota</taxon>
        <taxon>Fungi</taxon>
        <taxon>Dikarya</taxon>
        <taxon>Basidiomycota</taxon>
        <taxon>Agaricomycotina</taxon>
        <taxon>Agaricomycetes</taxon>
        <taxon>Agaricomycetidae</taxon>
        <taxon>Agaricales</taxon>
        <taxon>Agaricineae</taxon>
        <taxon>Hymenogastraceae</taxon>
        <taxon>Hebeloma</taxon>
    </lineage>
</organism>
<keyword evidence="2" id="KW-1185">Reference proteome</keyword>
<reference evidence="1 2" key="1">
    <citation type="submission" date="2014-04" db="EMBL/GenBank/DDBJ databases">
        <authorList>
            <consortium name="DOE Joint Genome Institute"/>
            <person name="Kuo A."/>
            <person name="Gay G."/>
            <person name="Dore J."/>
            <person name="Kohler A."/>
            <person name="Nagy L.G."/>
            <person name="Floudas D."/>
            <person name="Copeland A."/>
            <person name="Barry K.W."/>
            <person name="Cichocki N."/>
            <person name="Veneault-Fourrey C."/>
            <person name="LaButti K."/>
            <person name="Lindquist E.A."/>
            <person name="Lipzen A."/>
            <person name="Lundell T."/>
            <person name="Morin E."/>
            <person name="Murat C."/>
            <person name="Sun H."/>
            <person name="Tunlid A."/>
            <person name="Henrissat B."/>
            <person name="Grigoriev I.V."/>
            <person name="Hibbett D.S."/>
            <person name="Martin F."/>
            <person name="Nordberg H.P."/>
            <person name="Cantor M.N."/>
            <person name="Hua S.X."/>
        </authorList>
    </citation>
    <scope>NUCLEOTIDE SEQUENCE [LARGE SCALE GENOMIC DNA]</scope>
    <source>
        <strain evidence="2">h7</strain>
    </source>
</reference>
<dbReference type="EMBL" id="KN831833">
    <property type="protein sequence ID" value="KIM35054.1"/>
    <property type="molecule type" value="Genomic_DNA"/>
</dbReference>
<proteinExistence type="predicted"/>